<evidence type="ECO:0000313" key="1">
    <source>
        <dbReference type="EMBL" id="TGE08133.1"/>
    </source>
</evidence>
<evidence type="ECO:0000313" key="2">
    <source>
        <dbReference type="Proteomes" id="UP000298337"/>
    </source>
</evidence>
<name>A0A4Z0P6V1_9BACT</name>
<proteinExistence type="predicted"/>
<dbReference type="OrthoDB" id="9912410at2"/>
<protein>
    <submittedName>
        <fullName evidence="1">Uncharacterized protein</fullName>
    </submittedName>
</protein>
<gene>
    <name evidence="1" type="ORF">EU556_10405</name>
</gene>
<dbReference type="EMBL" id="SRLA01000002">
    <property type="protein sequence ID" value="TGE08133.1"/>
    <property type="molecule type" value="Genomic_DNA"/>
</dbReference>
<dbReference type="AlphaFoldDB" id="A0A4Z0P6V1"/>
<comment type="caution">
    <text evidence="1">The sequence shown here is derived from an EMBL/GenBank/DDBJ whole genome shotgun (WGS) entry which is preliminary data.</text>
</comment>
<dbReference type="RefSeq" id="WP_135433865.1">
    <property type="nucleotide sequence ID" value="NZ_SRLA01000002.1"/>
</dbReference>
<reference evidence="1 2" key="1">
    <citation type="submission" date="2019-04" db="EMBL/GenBank/DDBJ databases">
        <authorList>
            <person name="Feng G."/>
            <person name="Zhang J."/>
            <person name="Zhu H."/>
        </authorList>
    </citation>
    <scope>NUCLEOTIDE SEQUENCE [LARGE SCALE GENOMIC DNA]</scope>
    <source>
        <strain evidence="1 2">92R-1</strain>
    </source>
</reference>
<keyword evidence="2" id="KW-1185">Reference proteome</keyword>
<accession>A0A4Z0P6V1</accession>
<dbReference type="Proteomes" id="UP000298337">
    <property type="component" value="Unassembled WGS sequence"/>
</dbReference>
<sequence>MKNLLALWSSQQPDLLTTEQGRRRLVTLLLNLTEGTHLYPSPCELRLLDLYACGDISVEELLTSLGPPEFH</sequence>
<organism evidence="1 2">
    <name type="scientific">Hymenobacter fodinae</name>
    <dbReference type="NCBI Taxonomy" id="2510796"/>
    <lineage>
        <taxon>Bacteria</taxon>
        <taxon>Pseudomonadati</taxon>
        <taxon>Bacteroidota</taxon>
        <taxon>Cytophagia</taxon>
        <taxon>Cytophagales</taxon>
        <taxon>Hymenobacteraceae</taxon>
        <taxon>Hymenobacter</taxon>
    </lineage>
</organism>